<sequence>MGIAVGTLAVFACPSRNIARVFSLAPIPTAPRNQNVGKGRREKRGIQDRKEEEKKEVTHKDTAIGQPQLPPPVPAPVITAICCALLQSTSLFSRTRHVVTTITTPISLSSASASASASSQVGLGWWWWVWKRGRRGGCGGGGCAWEKWSRLCEQREVTLRSGISSK</sequence>
<evidence type="ECO:0000313" key="2">
    <source>
        <dbReference type="EMBL" id="KAK4135586.1"/>
    </source>
</evidence>
<comment type="caution">
    <text evidence="2">The sequence shown here is derived from an EMBL/GenBank/DDBJ whole genome shotgun (WGS) entry which is preliminary data.</text>
</comment>
<dbReference type="Proteomes" id="UP001304895">
    <property type="component" value="Unassembled WGS sequence"/>
</dbReference>
<name>A0AAN6UPM0_9PEZI</name>
<feature type="region of interest" description="Disordered" evidence="1">
    <location>
        <begin position="30"/>
        <end position="70"/>
    </location>
</feature>
<gene>
    <name evidence="2" type="ORF">BT67DRAFT_255156</name>
</gene>
<reference evidence="2" key="1">
    <citation type="journal article" date="2023" name="Mol. Phylogenet. Evol.">
        <title>Genome-scale phylogeny and comparative genomics of the fungal order Sordariales.</title>
        <authorList>
            <person name="Hensen N."/>
            <person name="Bonometti L."/>
            <person name="Westerberg I."/>
            <person name="Brannstrom I.O."/>
            <person name="Guillou S."/>
            <person name="Cros-Aarteil S."/>
            <person name="Calhoun S."/>
            <person name="Haridas S."/>
            <person name="Kuo A."/>
            <person name="Mondo S."/>
            <person name="Pangilinan J."/>
            <person name="Riley R."/>
            <person name="LaButti K."/>
            <person name="Andreopoulos B."/>
            <person name="Lipzen A."/>
            <person name="Chen C."/>
            <person name="Yan M."/>
            <person name="Daum C."/>
            <person name="Ng V."/>
            <person name="Clum A."/>
            <person name="Steindorff A."/>
            <person name="Ohm R.A."/>
            <person name="Martin F."/>
            <person name="Silar P."/>
            <person name="Natvig D.O."/>
            <person name="Lalanne C."/>
            <person name="Gautier V."/>
            <person name="Ament-Velasquez S.L."/>
            <person name="Kruys A."/>
            <person name="Hutchinson M.I."/>
            <person name="Powell A.J."/>
            <person name="Barry K."/>
            <person name="Miller A.N."/>
            <person name="Grigoriev I.V."/>
            <person name="Debuchy R."/>
            <person name="Gladieux P."/>
            <person name="Hiltunen Thoren M."/>
            <person name="Johannesson H."/>
        </authorList>
    </citation>
    <scope>NUCLEOTIDE SEQUENCE</scope>
    <source>
        <strain evidence="2">CBS 123565</strain>
    </source>
</reference>
<evidence type="ECO:0000313" key="3">
    <source>
        <dbReference type="Proteomes" id="UP001304895"/>
    </source>
</evidence>
<organism evidence="2 3">
    <name type="scientific">Trichocladium antarcticum</name>
    <dbReference type="NCBI Taxonomy" id="1450529"/>
    <lineage>
        <taxon>Eukaryota</taxon>
        <taxon>Fungi</taxon>
        <taxon>Dikarya</taxon>
        <taxon>Ascomycota</taxon>
        <taxon>Pezizomycotina</taxon>
        <taxon>Sordariomycetes</taxon>
        <taxon>Sordariomycetidae</taxon>
        <taxon>Sordariales</taxon>
        <taxon>Chaetomiaceae</taxon>
        <taxon>Trichocladium</taxon>
    </lineage>
</organism>
<reference evidence="2" key="2">
    <citation type="submission" date="2023-05" db="EMBL/GenBank/DDBJ databases">
        <authorList>
            <consortium name="Lawrence Berkeley National Laboratory"/>
            <person name="Steindorff A."/>
            <person name="Hensen N."/>
            <person name="Bonometti L."/>
            <person name="Westerberg I."/>
            <person name="Brannstrom I.O."/>
            <person name="Guillou S."/>
            <person name="Cros-Aarteil S."/>
            <person name="Calhoun S."/>
            <person name="Haridas S."/>
            <person name="Kuo A."/>
            <person name="Mondo S."/>
            <person name="Pangilinan J."/>
            <person name="Riley R."/>
            <person name="Labutti K."/>
            <person name="Andreopoulos B."/>
            <person name="Lipzen A."/>
            <person name="Chen C."/>
            <person name="Yanf M."/>
            <person name="Daum C."/>
            <person name="Ng V."/>
            <person name="Clum A."/>
            <person name="Ohm R."/>
            <person name="Martin F."/>
            <person name="Silar P."/>
            <person name="Natvig D."/>
            <person name="Lalanne C."/>
            <person name="Gautier V."/>
            <person name="Ament-Velasquez S.L."/>
            <person name="Kruys A."/>
            <person name="Hutchinson M.I."/>
            <person name="Powell A.J."/>
            <person name="Barry K."/>
            <person name="Miller A.N."/>
            <person name="Grigoriev I.V."/>
            <person name="Debuchy R."/>
            <person name="Gladieux P."/>
            <person name="Thoren M.H."/>
            <person name="Johannesson H."/>
        </authorList>
    </citation>
    <scope>NUCLEOTIDE SEQUENCE</scope>
    <source>
        <strain evidence="2">CBS 123565</strain>
    </source>
</reference>
<accession>A0AAN6UPM0</accession>
<keyword evidence="3" id="KW-1185">Reference proteome</keyword>
<feature type="compositionally biased region" description="Basic and acidic residues" evidence="1">
    <location>
        <begin position="44"/>
        <end position="62"/>
    </location>
</feature>
<dbReference type="AlphaFoldDB" id="A0AAN6UPM0"/>
<proteinExistence type="predicted"/>
<evidence type="ECO:0000256" key="1">
    <source>
        <dbReference type="SAM" id="MobiDB-lite"/>
    </source>
</evidence>
<protein>
    <submittedName>
        <fullName evidence="2">Uncharacterized protein</fullName>
    </submittedName>
</protein>
<dbReference type="EMBL" id="MU853405">
    <property type="protein sequence ID" value="KAK4135586.1"/>
    <property type="molecule type" value="Genomic_DNA"/>
</dbReference>